<protein>
    <submittedName>
        <fullName evidence="1">Protein kinase-like domain</fullName>
    </submittedName>
</protein>
<dbReference type="InParanoid" id="A0A0V0QYQ0"/>
<keyword evidence="2" id="KW-1185">Reference proteome</keyword>
<name>A0A0V0QYQ0_PSEPJ</name>
<accession>A0A0V0QYQ0</accession>
<proteinExistence type="predicted"/>
<dbReference type="InterPro" id="IPR011009">
    <property type="entry name" value="Kinase-like_dom_sf"/>
</dbReference>
<dbReference type="EMBL" id="LDAU01000087">
    <property type="protein sequence ID" value="KRX07152.1"/>
    <property type="molecule type" value="Genomic_DNA"/>
</dbReference>
<dbReference type="AlphaFoldDB" id="A0A0V0QYQ0"/>
<keyword evidence="1" id="KW-0808">Transferase</keyword>
<keyword evidence="1" id="KW-0418">Kinase</keyword>
<dbReference type="GO" id="GO:0016301">
    <property type="term" value="F:kinase activity"/>
    <property type="evidence" value="ECO:0007669"/>
    <property type="project" value="UniProtKB-KW"/>
</dbReference>
<evidence type="ECO:0000313" key="2">
    <source>
        <dbReference type="Proteomes" id="UP000054937"/>
    </source>
</evidence>
<dbReference type="Proteomes" id="UP000054937">
    <property type="component" value="Unassembled WGS sequence"/>
</dbReference>
<organism evidence="1 2">
    <name type="scientific">Pseudocohnilembus persalinus</name>
    <name type="common">Ciliate</name>
    <dbReference type="NCBI Taxonomy" id="266149"/>
    <lineage>
        <taxon>Eukaryota</taxon>
        <taxon>Sar</taxon>
        <taxon>Alveolata</taxon>
        <taxon>Ciliophora</taxon>
        <taxon>Intramacronucleata</taxon>
        <taxon>Oligohymenophorea</taxon>
        <taxon>Scuticociliatia</taxon>
        <taxon>Philasterida</taxon>
        <taxon>Pseudocohnilembidae</taxon>
        <taxon>Pseudocohnilembus</taxon>
    </lineage>
</organism>
<dbReference type="SUPFAM" id="SSF56112">
    <property type="entry name" value="Protein kinase-like (PK-like)"/>
    <property type="match status" value="1"/>
</dbReference>
<sequence>MPKLLLGGGQKQTKNQIQVENQDNLNKNNVNKVVPHDFDIEEENDNTPKTLLNIMNTNNSNHNNLNIHQIQNNIQTPFSLKGQKAEQNKICNTDINSNLFNEIMEENEQQVQQYSPKNLEFKNQNNSNNLIQLKQCNNFTNINNKLMKSKISDSSQSESFYSSTSALKEYQSIIHVNNNQDEHIKAGIPKKSKTYQTICSMGSGNFGLVHQIIDFKSQQLYARKKFFKYSAYDQEKKTYAKIKNDFADKNLEKFGILVQENLRDLKCSNIVLDAYNSQYLQIKVIDFAGCTNEWQGQDHMTTPLFFNSYKRKEYYPKIGSFAPYPKFQSVEERFKNEIFSVVRTFQQLCINSGQFETYIHAFRLEDHPQKPQTKYISYDQLTTIMTGIKYQIFPEYYMQDQDLVENRDFKEIIDFIQNKLITEEYTEEDIEQFVNDINQKKEELNKYIGIQDSQKVSLQIFNEKIEQQSSNNQQNKETYSSIEKLFQLKCYLPGTECTKKDDQNDQSLDLFEEVSAFIQENNKQVAVLLGDSGQGKSSFLNYLENKYDYPKNWKLIKLSQFFDYDSLSSYVNQILSESVGQQYGEVKYISDDKKITDQFSLYNEFLDQWGRKKIERLQPEEFHEICFFYNELFGLDQKDEVEPEYVQTESSYLQNLQAKQNKEFQVQQCLEVLQIFNTTLSYYLLKLNSQYFDIDIIQKIFKISNDQNKKICEILVKCSPFVRNNQQYTYIHKSIQEFYQASYFLRAFDDIMSQFEIYHQQFPDHEHIIQSKKQELKHYYIYSLFNYKLKNEIETKQHIQKRLIIYDLLEFDLYENLIFFYMTTIKNIDNDVLTIDYSLNIVNCQGFSLLDLRLDEVSVENYFFLKQEDLNLQNFEDLMKKFNQIENISTLNLLIPDLKYNDSENLNANKINLKIIDILQSLGLKKELKKNVKNLNINVQCCQFESDIQILLQKIENFKQLQTVKLNFLDNVFGQEGANQVYNNLKKWEMKNYESNGLQCQFTNQYDFIYHQPENENDEIELMQVLEQLYTRSSNNQCLRR</sequence>
<reference evidence="1 2" key="1">
    <citation type="journal article" date="2015" name="Sci. Rep.">
        <title>Genome of the facultative scuticociliatosis pathogen Pseudocohnilembus persalinus provides insight into its virulence through horizontal gene transfer.</title>
        <authorList>
            <person name="Xiong J."/>
            <person name="Wang G."/>
            <person name="Cheng J."/>
            <person name="Tian M."/>
            <person name="Pan X."/>
            <person name="Warren A."/>
            <person name="Jiang C."/>
            <person name="Yuan D."/>
            <person name="Miao W."/>
        </authorList>
    </citation>
    <scope>NUCLEOTIDE SEQUENCE [LARGE SCALE GENOMIC DNA]</scope>
    <source>
        <strain evidence="1">36N120E</strain>
    </source>
</reference>
<comment type="caution">
    <text evidence="1">The sequence shown here is derived from an EMBL/GenBank/DDBJ whole genome shotgun (WGS) entry which is preliminary data.</text>
</comment>
<gene>
    <name evidence="1" type="ORF">PPERSA_09366</name>
</gene>
<evidence type="ECO:0000313" key="1">
    <source>
        <dbReference type="EMBL" id="KRX07152.1"/>
    </source>
</evidence>